<name>A0ABD1FNK3_SALDI</name>
<dbReference type="EMBL" id="JBEAFC010000014">
    <property type="protein sequence ID" value="KAL1533427.1"/>
    <property type="molecule type" value="Genomic_DNA"/>
</dbReference>
<dbReference type="PANTHER" id="PTHR33491">
    <property type="entry name" value="OSJNBA0016N04.9 PROTEIN"/>
    <property type="match status" value="1"/>
</dbReference>
<dbReference type="Proteomes" id="UP001567538">
    <property type="component" value="Unassembled WGS sequence"/>
</dbReference>
<keyword evidence="2" id="KW-1185">Reference proteome</keyword>
<evidence type="ECO:0000313" key="2">
    <source>
        <dbReference type="Proteomes" id="UP001567538"/>
    </source>
</evidence>
<comment type="caution">
    <text evidence="1">The sequence shown here is derived from an EMBL/GenBank/DDBJ whole genome shotgun (WGS) entry which is preliminary data.</text>
</comment>
<organism evidence="1 2">
    <name type="scientific">Salvia divinorum</name>
    <name type="common">Maria pastora</name>
    <name type="synonym">Diviner's sage</name>
    <dbReference type="NCBI Taxonomy" id="28513"/>
    <lineage>
        <taxon>Eukaryota</taxon>
        <taxon>Viridiplantae</taxon>
        <taxon>Streptophyta</taxon>
        <taxon>Embryophyta</taxon>
        <taxon>Tracheophyta</taxon>
        <taxon>Spermatophyta</taxon>
        <taxon>Magnoliopsida</taxon>
        <taxon>eudicotyledons</taxon>
        <taxon>Gunneridae</taxon>
        <taxon>Pentapetalae</taxon>
        <taxon>asterids</taxon>
        <taxon>lamiids</taxon>
        <taxon>Lamiales</taxon>
        <taxon>Lamiaceae</taxon>
        <taxon>Nepetoideae</taxon>
        <taxon>Mentheae</taxon>
        <taxon>Salviinae</taxon>
        <taxon>Salvia</taxon>
        <taxon>Salvia subgen. Calosphace</taxon>
    </lineage>
</organism>
<sequence>MPNLALSTYGQDGRILSVIYRLSATRYTFSDQNWLTAIGCDDMAAVTGQANRSFSGGCVSYCQSADDSGGVASCPDDSNGFGLGTGCCRTPIPKGTTNLFVNLTDVHRNWRNNKLFSTSYAFVGEMVTSNFSYRLNDLSNSTIFLSDNWASLQLLQRISGQSVPRSRMPRC</sequence>
<dbReference type="AlphaFoldDB" id="A0ABD1FNK3"/>
<accession>A0ABD1FNK3</accession>
<reference evidence="1 2" key="1">
    <citation type="submission" date="2024-06" db="EMBL/GenBank/DDBJ databases">
        <title>A chromosome level genome sequence of Diviner's sage (Salvia divinorum).</title>
        <authorList>
            <person name="Ford S.A."/>
            <person name="Ro D.-K."/>
            <person name="Ness R.W."/>
            <person name="Phillips M.A."/>
        </authorList>
    </citation>
    <scope>NUCLEOTIDE SEQUENCE [LARGE SCALE GENOMIC DNA]</scope>
    <source>
        <strain evidence="1">SAF-2024a</strain>
        <tissue evidence="1">Leaf</tissue>
    </source>
</reference>
<evidence type="ECO:0000313" key="1">
    <source>
        <dbReference type="EMBL" id="KAL1533427.1"/>
    </source>
</evidence>
<gene>
    <name evidence="1" type="ORF">AAHA92_33312</name>
</gene>
<protein>
    <submittedName>
        <fullName evidence="1">Uncharacterized protein</fullName>
    </submittedName>
</protein>
<proteinExistence type="predicted"/>